<evidence type="ECO:0000259" key="1">
    <source>
        <dbReference type="PROSITE" id="PS51186"/>
    </source>
</evidence>
<feature type="domain" description="N-acetyltransferase" evidence="1">
    <location>
        <begin position="1"/>
        <end position="107"/>
    </location>
</feature>
<dbReference type="PANTHER" id="PTHR43072:SF36">
    <property type="entry name" value="RIBOSOMAL-PROTEIN-ALANINE ACETYLTRANSFERASE"/>
    <property type="match status" value="1"/>
</dbReference>
<comment type="caution">
    <text evidence="2">The sequence shown here is derived from an EMBL/GenBank/DDBJ whole genome shotgun (WGS) entry which is preliminary data.</text>
</comment>
<accession>A0ABU0CSF0</accession>
<evidence type="ECO:0000313" key="2">
    <source>
        <dbReference type="EMBL" id="MDQ0338430.1"/>
    </source>
</evidence>
<organism evidence="2 3">
    <name type="scientific">Caldalkalibacillus uzonensis</name>
    <dbReference type="NCBI Taxonomy" id="353224"/>
    <lineage>
        <taxon>Bacteria</taxon>
        <taxon>Bacillati</taxon>
        <taxon>Bacillota</taxon>
        <taxon>Bacilli</taxon>
        <taxon>Bacillales</taxon>
        <taxon>Bacillaceae</taxon>
        <taxon>Caldalkalibacillus</taxon>
    </lineage>
</organism>
<dbReference type="PANTHER" id="PTHR43072">
    <property type="entry name" value="N-ACETYLTRANSFERASE"/>
    <property type="match status" value="1"/>
</dbReference>
<dbReference type="InterPro" id="IPR000182">
    <property type="entry name" value="GNAT_dom"/>
</dbReference>
<protein>
    <submittedName>
        <fullName evidence="2">Ribosomal protein S18 acetylase RimI-like enzyme</fullName>
    </submittedName>
</protein>
<evidence type="ECO:0000313" key="3">
    <source>
        <dbReference type="Proteomes" id="UP001232445"/>
    </source>
</evidence>
<gene>
    <name evidence="2" type="ORF">J2S00_001214</name>
</gene>
<dbReference type="InterPro" id="IPR016181">
    <property type="entry name" value="Acyl_CoA_acyltransferase"/>
</dbReference>
<dbReference type="CDD" id="cd04301">
    <property type="entry name" value="NAT_SF"/>
    <property type="match status" value="1"/>
</dbReference>
<dbReference type="Proteomes" id="UP001232445">
    <property type="component" value="Unassembled WGS sequence"/>
</dbReference>
<reference evidence="2 3" key="1">
    <citation type="submission" date="2023-07" db="EMBL/GenBank/DDBJ databases">
        <title>Genomic Encyclopedia of Type Strains, Phase IV (KMG-IV): sequencing the most valuable type-strain genomes for metagenomic binning, comparative biology and taxonomic classification.</title>
        <authorList>
            <person name="Goeker M."/>
        </authorList>
    </citation>
    <scope>NUCLEOTIDE SEQUENCE [LARGE SCALE GENOMIC DNA]</scope>
    <source>
        <strain evidence="2 3">DSM 17740</strain>
    </source>
</reference>
<dbReference type="Pfam" id="PF00583">
    <property type="entry name" value="Acetyltransf_1"/>
    <property type="match status" value="1"/>
</dbReference>
<dbReference type="PROSITE" id="PS51186">
    <property type="entry name" value="GNAT"/>
    <property type="match status" value="1"/>
</dbReference>
<keyword evidence="3" id="KW-1185">Reference proteome</keyword>
<dbReference type="SUPFAM" id="SSF55729">
    <property type="entry name" value="Acyl-CoA N-acyltransferases (Nat)"/>
    <property type="match status" value="1"/>
</dbReference>
<sequence length="107" mass="12255">MLFAFIIGFVSQSEPNEAYIHFVGVHPQYRKQGLARKLYTTFMDTVRRKGCQLVRCITSPVNKTSILFHTRMGFEIEPGDDTIAGLPVHRDYDGVGVDRVLFVKRLH</sequence>
<dbReference type="EMBL" id="JAUSUQ010000003">
    <property type="protein sequence ID" value="MDQ0338430.1"/>
    <property type="molecule type" value="Genomic_DNA"/>
</dbReference>
<dbReference type="Gene3D" id="3.40.630.30">
    <property type="match status" value="1"/>
</dbReference>
<name>A0ABU0CSF0_9BACI</name>
<proteinExistence type="predicted"/>